<dbReference type="RefSeq" id="WP_168039474.1">
    <property type="nucleotide sequence ID" value="NZ_JAATJH010000007.1"/>
</dbReference>
<keyword evidence="1" id="KW-0472">Membrane</keyword>
<evidence type="ECO:0000259" key="2">
    <source>
        <dbReference type="Pfam" id="PF14258"/>
    </source>
</evidence>
<evidence type="ECO:0000313" key="3">
    <source>
        <dbReference type="EMBL" id="NJC27922.1"/>
    </source>
</evidence>
<comment type="caution">
    <text evidence="3">The sequence shown here is derived from an EMBL/GenBank/DDBJ whole genome shotgun (WGS) entry which is preliminary data.</text>
</comment>
<evidence type="ECO:0000256" key="1">
    <source>
        <dbReference type="SAM" id="Phobius"/>
    </source>
</evidence>
<name>A0ABX0XFE3_9BACT</name>
<dbReference type="InterPro" id="IPR025646">
    <property type="entry name" value="DUF4350"/>
</dbReference>
<sequence>MRKPATSGRRFLALLALLMLTVSGCGLDWNENYAYDDENPFDLYVLHELLDARPGEMTMLQDSLPALTEAEKGSYVFVGNYAYYNERDITHLLDFVERGNNAFIAADELPNELAEMLYGSDCYYEYDYGINYSSKYLDDEKGRPRYRDTVSLTLTGVTDTFEMVNIYKHKPRKTSFNYVEEHLLCDPEIDNESIGTLDTNHIAYVRLNWGAGYFYFNTQPKFFTNYYLVDSTSHRYAEAALAVALDEGPIYWDEASRIAPAIARQRRQAKNQANQPRNFRGRNLLSGNETLSYVQNQPALALAWYLIVVAVLLYVFFRGKRRQRIIPIINQRENSSKRFIDTLSRLVYQKGNHAALARQELRSLRFFLQDGYGIRWQPSEPLPANFAELTGASPAVIRRADIEIKIIHEKNSIDETALIRFHRAIEPLFQLKATTSSQRRKKLGAKANTP</sequence>
<accession>A0ABX0XFE3</accession>
<reference evidence="3 4" key="1">
    <citation type="submission" date="2020-03" db="EMBL/GenBank/DDBJ databases">
        <title>Genomic Encyclopedia of Type Strains, Phase IV (KMG-IV): sequencing the most valuable type-strain genomes for metagenomic binning, comparative biology and taxonomic classification.</title>
        <authorList>
            <person name="Goeker M."/>
        </authorList>
    </citation>
    <scope>NUCLEOTIDE SEQUENCE [LARGE SCALE GENOMIC DNA]</scope>
    <source>
        <strain evidence="3 4">DSM 105096</strain>
    </source>
</reference>
<dbReference type="Proteomes" id="UP000770785">
    <property type="component" value="Unassembled WGS sequence"/>
</dbReference>
<protein>
    <recommendedName>
        <fullName evidence="2">DUF4350 domain-containing protein</fullName>
    </recommendedName>
</protein>
<organism evidence="3 4">
    <name type="scientific">Neolewinella antarctica</name>
    <dbReference type="NCBI Taxonomy" id="442734"/>
    <lineage>
        <taxon>Bacteria</taxon>
        <taxon>Pseudomonadati</taxon>
        <taxon>Bacteroidota</taxon>
        <taxon>Saprospiria</taxon>
        <taxon>Saprospirales</taxon>
        <taxon>Lewinellaceae</taxon>
        <taxon>Neolewinella</taxon>
    </lineage>
</organism>
<proteinExistence type="predicted"/>
<feature type="domain" description="DUF4350" evidence="2">
    <location>
        <begin position="40"/>
        <end position="235"/>
    </location>
</feature>
<evidence type="ECO:0000313" key="4">
    <source>
        <dbReference type="Proteomes" id="UP000770785"/>
    </source>
</evidence>
<gene>
    <name evidence="3" type="ORF">GGR27_003441</name>
</gene>
<feature type="transmembrane region" description="Helical" evidence="1">
    <location>
        <begin position="299"/>
        <end position="317"/>
    </location>
</feature>
<dbReference type="PROSITE" id="PS51257">
    <property type="entry name" value="PROKAR_LIPOPROTEIN"/>
    <property type="match status" value="1"/>
</dbReference>
<dbReference type="Pfam" id="PF14258">
    <property type="entry name" value="DUF4350"/>
    <property type="match status" value="1"/>
</dbReference>
<keyword evidence="4" id="KW-1185">Reference proteome</keyword>
<keyword evidence="1" id="KW-0812">Transmembrane</keyword>
<dbReference type="EMBL" id="JAATJH010000007">
    <property type="protein sequence ID" value="NJC27922.1"/>
    <property type="molecule type" value="Genomic_DNA"/>
</dbReference>
<keyword evidence="1" id="KW-1133">Transmembrane helix</keyword>